<dbReference type="InterPro" id="IPR008250">
    <property type="entry name" value="ATPase_P-typ_transduc_dom_A_sf"/>
</dbReference>
<dbReference type="PRINTS" id="PR00119">
    <property type="entry name" value="CATATPASE"/>
</dbReference>
<evidence type="ECO:0000256" key="2">
    <source>
        <dbReference type="ARBA" id="ARBA00006024"/>
    </source>
</evidence>
<evidence type="ECO:0000256" key="5">
    <source>
        <dbReference type="ARBA" id="ARBA00022741"/>
    </source>
</evidence>
<dbReference type="Pfam" id="PF00702">
    <property type="entry name" value="Hydrolase"/>
    <property type="match status" value="1"/>
</dbReference>
<dbReference type="GO" id="GO:0055070">
    <property type="term" value="P:copper ion homeostasis"/>
    <property type="evidence" value="ECO:0007669"/>
    <property type="project" value="TreeGrafter"/>
</dbReference>
<keyword evidence="12" id="KW-1003">Cell membrane</keyword>
<feature type="transmembrane region" description="Helical" evidence="12">
    <location>
        <begin position="697"/>
        <end position="717"/>
    </location>
</feature>
<feature type="transmembrane region" description="Helical" evidence="12">
    <location>
        <begin position="124"/>
        <end position="142"/>
    </location>
</feature>
<keyword evidence="7" id="KW-1278">Translocase</keyword>
<comment type="subcellular location">
    <subcellularLocation>
        <location evidence="12">Cell membrane</location>
    </subcellularLocation>
    <subcellularLocation>
        <location evidence="1">Endomembrane system</location>
        <topology evidence="1">Multi-pass membrane protein</topology>
    </subcellularLocation>
</comment>
<evidence type="ECO:0000256" key="6">
    <source>
        <dbReference type="ARBA" id="ARBA00022840"/>
    </source>
</evidence>
<dbReference type="InterPro" id="IPR017969">
    <property type="entry name" value="Heavy-metal-associated_CS"/>
</dbReference>
<evidence type="ECO:0000256" key="12">
    <source>
        <dbReference type="RuleBase" id="RU362081"/>
    </source>
</evidence>
<gene>
    <name evidence="14" type="ORF">Amme_093_020</name>
</gene>
<dbReference type="InterPro" id="IPR044492">
    <property type="entry name" value="P_typ_ATPase_HD_dom"/>
</dbReference>
<feature type="transmembrane region" description="Helical" evidence="12">
    <location>
        <begin position="369"/>
        <end position="394"/>
    </location>
</feature>
<dbReference type="InterPro" id="IPR023214">
    <property type="entry name" value="HAD_sf"/>
</dbReference>
<dbReference type="SFLD" id="SFLDS00003">
    <property type="entry name" value="Haloacid_Dehalogenase"/>
    <property type="match status" value="1"/>
</dbReference>
<dbReference type="SFLD" id="SFLDF00027">
    <property type="entry name" value="p-type_atpase"/>
    <property type="match status" value="1"/>
</dbReference>
<proteinExistence type="inferred from homology"/>
<dbReference type="SFLD" id="SFLDG00002">
    <property type="entry name" value="C1.7:_P-type_atpase_like"/>
    <property type="match status" value="1"/>
</dbReference>
<evidence type="ECO:0000256" key="4">
    <source>
        <dbReference type="ARBA" id="ARBA00022723"/>
    </source>
</evidence>
<comment type="caution">
    <text evidence="14">The sequence shown here is derived from an EMBL/GenBank/DDBJ whole genome shotgun (WGS) entry which is preliminary data.</text>
</comment>
<name>A0A023D869_ACIMT</name>
<evidence type="ECO:0000256" key="8">
    <source>
        <dbReference type="ARBA" id="ARBA00022989"/>
    </source>
</evidence>
<dbReference type="OrthoDB" id="9760802at2"/>
<dbReference type="SUPFAM" id="SSF56784">
    <property type="entry name" value="HAD-like"/>
    <property type="match status" value="1"/>
</dbReference>
<feature type="domain" description="HMA" evidence="13">
    <location>
        <begin position="12"/>
        <end position="77"/>
    </location>
</feature>
<dbReference type="Gene3D" id="2.70.150.10">
    <property type="entry name" value="Calcium-transporting ATPase, cytoplasmic transduction domain A"/>
    <property type="match status" value="1"/>
</dbReference>
<dbReference type="EMBL" id="BAND01000093">
    <property type="protein sequence ID" value="GAJ29996.1"/>
    <property type="molecule type" value="Genomic_DNA"/>
</dbReference>
<comment type="similarity">
    <text evidence="2 12">Belongs to the cation transport ATPase (P-type) (TC 3.A.3) family. Type IB subfamily.</text>
</comment>
<dbReference type="PROSITE" id="PS00154">
    <property type="entry name" value="ATPASE_E1_E2"/>
    <property type="match status" value="1"/>
</dbReference>
<dbReference type="InterPro" id="IPR006121">
    <property type="entry name" value="HMA_dom"/>
</dbReference>
<protein>
    <recommendedName>
        <fullName evidence="10">P-type Cu(2+) transporter</fullName>
        <ecNumber evidence="10">7.2.2.9</ecNumber>
    </recommendedName>
</protein>
<accession>A0A023D869</accession>
<dbReference type="Gene3D" id="3.30.70.100">
    <property type="match status" value="1"/>
</dbReference>
<keyword evidence="3 12" id="KW-0812">Transmembrane</keyword>
<evidence type="ECO:0000259" key="13">
    <source>
        <dbReference type="PROSITE" id="PS50846"/>
    </source>
</evidence>
<dbReference type="SUPFAM" id="SSF55008">
    <property type="entry name" value="HMA, heavy metal-associated domain"/>
    <property type="match status" value="1"/>
</dbReference>
<dbReference type="CDD" id="cd02094">
    <property type="entry name" value="P-type_ATPase_Cu-like"/>
    <property type="match status" value="1"/>
</dbReference>
<dbReference type="NCBIfam" id="TIGR01494">
    <property type="entry name" value="ATPase_P-type"/>
    <property type="match status" value="1"/>
</dbReference>
<dbReference type="InterPro" id="IPR036412">
    <property type="entry name" value="HAD-like_sf"/>
</dbReference>
<dbReference type="GO" id="GO:0005507">
    <property type="term" value="F:copper ion binding"/>
    <property type="evidence" value="ECO:0007669"/>
    <property type="project" value="TreeGrafter"/>
</dbReference>
<keyword evidence="6 12" id="KW-0067">ATP-binding</keyword>
<dbReference type="SUPFAM" id="SSF81653">
    <property type="entry name" value="Calcium ATPase, transduction domain A"/>
    <property type="match status" value="1"/>
</dbReference>
<feature type="transmembrane region" description="Helical" evidence="12">
    <location>
        <begin position="335"/>
        <end position="357"/>
    </location>
</feature>
<feature type="transmembrane region" description="Helical" evidence="12">
    <location>
        <begin position="97"/>
        <end position="118"/>
    </location>
</feature>
<dbReference type="PROSITE" id="PS50846">
    <property type="entry name" value="HMA_2"/>
    <property type="match status" value="1"/>
</dbReference>
<dbReference type="Gene3D" id="3.40.50.1000">
    <property type="entry name" value="HAD superfamily/HAD-like"/>
    <property type="match status" value="1"/>
</dbReference>
<evidence type="ECO:0000256" key="10">
    <source>
        <dbReference type="ARBA" id="ARBA00038904"/>
    </source>
</evidence>
<dbReference type="InterPro" id="IPR023298">
    <property type="entry name" value="ATPase_P-typ_TM_dom_sf"/>
</dbReference>
<dbReference type="InterPro" id="IPR001757">
    <property type="entry name" value="P_typ_ATPase"/>
</dbReference>
<evidence type="ECO:0000256" key="11">
    <source>
        <dbReference type="ARBA" id="ARBA00047424"/>
    </source>
</evidence>
<dbReference type="PROSITE" id="PS01047">
    <property type="entry name" value="HMA_1"/>
    <property type="match status" value="1"/>
</dbReference>
<evidence type="ECO:0000256" key="7">
    <source>
        <dbReference type="ARBA" id="ARBA00022967"/>
    </source>
</evidence>
<dbReference type="InterPro" id="IPR059000">
    <property type="entry name" value="ATPase_P-type_domA"/>
</dbReference>
<dbReference type="GO" id="GO:0005886">
    <property type="term" value="C:plasma membrane"/>
    <property type="evidence" value="ECO:0007669"/>
    <property type="project" value="UniProtKB-SubCell"/>
</dbReference>
<keyword evidence="5 12" id="KW-0547">Nucleotide-binding</keyword>
<dbReference type="FunFam" id="2.70.150.10:FF:000002">
    <property type="entry name" value="Copper-transporting ATPase 1, putative"/>
    <property type="match status" value="1"/>
</dbReference>
<dbReference type="PANTHER" id="PTHR43520">
    <property type="entry name" value="ATP7, ISOFORM B"/>
    <property type="match status" value="1"/>
</dbReference>
<dbReference type="CDD" id="cd00371">
    <property type="entry name" value="HMA"/>
    <property type="match status" value="1"/>
</dbReference>
<sequence length="725" mass="74849">MSRLDAAPAGQATLDLAISGMSCVACAARIEKVLNRKPGIEAAVNFASERAHVRYAPDRASEQEIIAAIGKAGFGAEPVGEARDAHQDTWRLERRRFLLACALTLPFFYDMVAMAAGLPVVPPLVQLVLATLVQFLCGGHFYRGAWASIRGGLANMDVLVVLGTSIAWGYSAVVVLFGLHRPLYFETSAAIITLVSLGKLMEARARRRAGEGIARLMQLRPAVAHLDREGVVSDVPVSAVRVGDVFVLRPGESVPVDGAVIDGRSEIDESMLTGESVPVLREAGATIFAGTLNTTGLLRARATGVGAQTALAAIVRMVEQAQGSKPHVQRLADKVAGVFVPVVVGLAVLTFAVGWIVAGSALRALDPALAVLVIACPCALGLATPTAIMVGTGWGAANGILFRDAAALEQAQKLTVLALDKTGTLTEGRPEVRKLVPAPGVAEKRLLTVAAALEAGSEHPLARAVMARAEKDGVVASPVTSFRAVPGQGIAAELDGAPALLGSPRFLAQGGVVLDAQIVAEMERQGGTVIGVALDGAPLGLIALGDQLRGDAAEAVRALKAIGLRVTMLTGDNERAAAEVARALGLDEYRAGVLPADKADAVAALRREGAVVGMVGDGVNDAPALAAADVGFAIGAGTAVAMETAGVVLVSSELRRVPDAIDLSRATLAKIRQNLFFAFVYNVLGIPLAASGLLTPVIAGAAMAMSSVCVVSNSLLLNRWRPRGV</sequence>
<dbReference type="GO" id="GO:0016887">
    <property type="term" value="F:ATP hydrolysis activity"/>
    <property type="evidence" value="ECO:0007669"/>
    <property type="project" value="InterPro"/>
</dbReference>
<dbReference type="Proteomes" id="UP000019760">
    <property type="component" value="Unassembled WGS sequence"/>
</dbReference>
<feature type="transmembrane region" description="Helical" evidence="12">
    <location>
        <begin position="183"/>
        <end position="201"/>
    </location>
</feature>
<dbReference type="GO" id="GO:0012505">
    <property type="term" value="C:endomembrane system"/>
    <property type="evidence" value="ECO:0007669"/>
    <property type="project" value="UniProtKB-SubCell"/>
</dbReference>
<evidence type="ECO:0000256" key="9">
    <source>
        <dbReference type="ARBA" id="ARBA00023136"/>
    </source>
</evidence>
<dbReference type="GO" id="GO:0043682">
    <property type="term" value="F:P-type divalent copper transporter activity"/>
    <property type="evidence" value="ECO:0007669"/>
    <property type="project" value="UniProtKB-EC"/>
</dbReference>
<evidence type="ECO:0000256" key="1">
    <source>
        <dbReference type="ARBA" id="ARBA00004127"/>
    </source>
</evidence>
<dbReference type="AlphaFoldDB" id="A0A023D869"/>
<dbReference type="InterPro" id="IPR027256">
    <property type="entry name" value="P-typ_ATPase_IB"/>
</dbReference>
<dbReference type="RefSeq" id="WP_042060468.1">
    <property type="nucleotide sequence ID" value="NZ_BAND01000093.1"/>
</dbReference>
<organism evidence="14 15">
    <name type="scientific">Acidomonas methanolica NBRC 104435</name>
    <dbReference type="NCBI Taxonomy" id="1231351"/>
    <lineage>
        <taxon>Bacteria</taxon>
        <taxon>Pseudomonadati</taxon>
        <taxon>Pseudomonadota</taxon>
        <taxon>Alphaproteobacteria</taxon>
        <taxon>Acetobacterales</taxon>
        <taxon>Acetobacteraceae</taxon>
        <taxon>Acidomonas</taxon>
    </lineage>
</organism>
<dbReference type="PRINTS" id="PR00943">
    <property type="entry name" value="CUATPASE"/>
</dbReference>
<dbReference type="NCBIfam" id="TIGR01525">
    <property type="entry name" value="ATPase-IB_hvy"/>
    <property type="match status" value="1"/>
</dbReference>
<dbReference type="Pfam" id="PF00122">
    <property type="entry name" value="E1-E2_ATPase"/>
    <property type="match status" value="1"/>
</dbReference>
<dbReference type="SUPFAM" id="SSF81665">
    <property type="entry name" value="Calcium ATPase, transmembrane domain M"/>
    <property type="match status" value="1"/>
</dbReference>
<comment type="catalytic activity">
    <reaction evidence="11">
        <text>Cu(2+)(in) + ATP + H2O = Cu(2+)(out) + ADP + phosphate + H(+)</text>
        <dbReference type="Rhea" id="RHEA:10376"/>
        <dbReference type="ChEBI" id="CHEBI:15377"/>
        <dbReference type="ChEBI" id="CHEBI:15378"/>
        <dbReference type="ChEBI" id="CHEBI:29036"/>
        <dbReference type="ChEBI" id="CHEBI:30616"/>
        <dbReference type="ChEBI" id="CHEBI:43474"/>
        <dbReference type="ChEBI" id="CHEBI:456216"/>
        <dbReference type="EC" id="7.2.2.9"/>
    </reaction>
</comment>
<dbReference type="InterPro" id="IPR023299">
    <property type="entry name" value="ATPase_P-typ_cyto_dom_N"/>
</dbReference>
<dbReference type="NCBIfam" id="TIGR01511">
    <property type="entry name" value="ATPase-IB1_Cu"/>
    <property type="match status" value="1"/>
</dbReference>
<reference evidence="14 15" key="2">
    <citation type="journal article" date="2014" name="FEMS Microbiol. Lett.">
        <title>Draft genomic DNA sequence of the facultatively methylotrophic bacterium Acidomonas methanolica type strain MB58.</title>
        <authorList>
            <person name="Higashiura N."/>
            <person name="Hadano H."/>
            <person name="Hirakawa H."/>
            <person name="Matsutani M."/>
            <person name="Takabe S."/>
            <person name="Matsushita K."/>
            <person name="Azuma Y."/>
        </authorList>
    </citation>
    <scope>NUCLEOTIDE SEQUENCE [LARGE SCALE GENOMIC DNA]</scope>
    <source>
        <strain evidence="14 15">MB58</strain>
    </source>
</reference>
<keyword evidence="4 12" id="KW-0479">Metal-binding</keyword>
<dbReference type="InterPro" id="IPR036163">
    <property type="entry name" value="HMA_dom_sf"/>
</dbReference>
<feature type="transmembrane region" description="Helical" evidence="12">
    <location>
        <begin position="154"/>
        <end position="177"/>
    </location>
</feature>
<evidence type="ECO:0000313" key="14">
    <source>
        <dbReference type="EMBL" id="GAJ29996.1"/>
    </source>
</evidence>
<evidence type="ECO:0000256" key="3">
    <source>
        <dbReference type="ARBA" id="ARBA00022692"/>
    </source>
</evidence>
<dbReference type="Gene3D" id="3.40.1110.10">
    <property type="entry name" value="Calcium-transporting ATPase, cytoplasmic domain N"/>
    <property type="match status" value="1"/>
</dbReference>
<keyword evidence="8 12" id="KW-1133">Transmembrane helix</keyword>
<dbReference type="EC" id="7.2.2.9" evidence="10"/>
<dbReference type="PANTHER" id="PTHR43520:SF8">
    <property type="entry name" value="P-TYPE CU(+) TRANSPORTER"/>
    <property type="match status" value="1"/>
</dbReference>
<evidence type="ECO:0000313" key="15">
    <source>
        <dbReference type="Proteomes" id="UP000019760"/>
    </source>
</evidence>
<feature type="transmembrane region" description="Helical" evidence="12">
    <location>
        <begin position="674"/>
        <end position="691"/>
    </location>
</feature>
<reference evidence="15" key="1">
    <citation type="journal article" date="2014" name="FEMS Microbiol. Lett.">
        <title>Draft Genomic DNA Sequence of the Facultatively Methylotrophic Bacterium Acidomonas methanolica type strain MB58.</title>
        <authorList>
            <person name="Higashiura N."/>
            <person name="Hadano H."/>
            <person name="Hirakawa H."/>
            <person name="Matsutani M."/>
            <person name="Takabe S."/>
            <person name="Matsushita K."/>
            <person name="Azuma Y."/>
        </authorList>
    </citation>
    <scope>NUCLEOTIDE SEQUENCE [LARGE SCALE GENOMIC DNA]</scope>
    <source>
        <strain evidence="15">MB58</strain>
    </source>
</reference>
<dbReference type="FunFam" id="3.30.70.100:FF:000005">
    <property type="entry name" value="Copper-exporting P-type ATPase A"/>
    <property type="match status" value="1"/>
</dbReference>
<dbReference type="Pfam" id="PF00403">
    <property type="entry name" value="HMA"/>
    <property type="match status" value="1"/>
</dbReference>
<keyword evidence="15" id="KW-1185">Reference proteome</keyword>
<dbReference type="GO" id="GO:0005524">
    <property type="term" value="F:ATP binding"/>
    <property type="evidence" value="ECO:0007669"/>
    <property type="project" value="UniProtKB-UniRule"/>
</dbReference>
<dbReference type="InterPro" id="IPR018303">
    <property type="entry name" value="ATPase_P-typ_P_site"/>
</dbReference>
<keyword evidence="9 12" id="KW-0472">Membrane</keyword>